<dbReference type="Proteomes" id="UP000708298">
    <property type="component" value="Unassembled WGS sequence"/>
</dbReference>
<organism evidence="1 2">
    <name type="scientific">Acidisoma silvae</name>
    <dbReference type="NCBI Taxonomy" id="2802396"/>
    <lineage>
        <taxon>Bacteria</taxon>
        <taxon>Pseudomonadati</taxon>
        <taxon>Pseudomonadota</taxon>
        <taxon>Alphaproteobacteria</taxon>
        <taxon>Acetobacterales</taxon>
        <taxon>Acidocellaceae</taxon>
        <taxon>Acidisoma</taxon>
    </lineage>
</organism>
<evidence type="ECO:0000313" key="1">
    <source>
        <dbReference type="EMBL" id="MCB8874764.1"/>
    </source>
</evidence>
<sequence>MADQSDVETALVRVIAGTIYPDGSDGDSTIGTPPALCRIYRGWPTTAALQADLAAGIVNVSIFPSGSPRDTTRYPAGWTVTTASRPTLTVVVRQNIVTFTGTPAAGQMAGIAVDGTSFVYLVQAGDTTALIAAALAAQVTAAGYFVQNANAILVVPGAASLLARVEQAQSAFRETRRQIQSFRVSCWCPDPLLRDETAGRIDTAMADSRFLTLADGTSARITLEGGATIDQMEAAHLYRRDLIYAADYATILTALQPAMVFGSGTLSSPAGPLAPLLG</sequence>
<evidence type="ECO:0000313" key="2">
    <source>
        <dbReference type="Proteomes" id="UP000708298"/>
    </source>
</evidence>
<dbReference type="RefSeq" id="WP_227320429.1">
    <property type="nucleotide sequence ID" value="NZ_JAESVB010000002.1"/>
</dbReference>
<dbReference type="EMBL" id="JAESVB010000002">
    <property type="protein sequence ID" value="MCB8874764.1"/>
    <property type="molecule type" value="Genomic_DNA"/>
</dbReference>
<gene>
    <name evidence="1" type="ORF">ASILVAE211_06185</name>
</gene>
<reference evidence="1" key="1">
    <citation type="journal article" date="2021" name="Microorganisms">
        <title>Acidisoma silvae sp. nov. and Acidisomacellulosilytica sp. nov., Two Acidophilic Bacteria Isolated from Decaying Wood, Hydrolyzing Cellulose and Producing Poly-3-hydroxybutyrate.</title>
        <authorList>
            <person name="Mieszkin S."/>
            <person name="Pouder E."/>
            <person name="Uroz S."/>
            <person name="Simon-Colin C."/>
            <person name="Alain K."/>
        </authorList>
    </citation>
    <scope>NUCLEOTIDE SEQUENCE</scope>
    <source>
        <strain evidence="1">HW T2.11</strain>
    </source>
</reference>
<keyword evidence="2" id="KW-1185">Reference proteome</keyword>
<proteinExistence type="predicted"/>
<protein>
    <submittedName>
        <fullName evidence="1">Uncharacterized protein</fullName>
    </submittedName>
</protein>
<reference evidence="1" key="2">
    <citation type="submission" date="2021-01" db="EMBL/GenBank/DDBJ databases">
        <authorList>
            <person name="Mieszkin S."/>
            <person name="Pouder E."/>
            <person name="Alain K."/>
        </authorList>
    </citation>
    <scope>NUCLEOTIDE SEQUENCE</scope>
    <source>
        <strain evidence="1">HW T2.11</strain>
    </source>
</reference>
<dbReference type="AlphaFoldDB" id="A0A963YQH2"/>
<accession>A0A963YQH2</accession>
<name>A0A963YQH2_9PROT</name>
<comment type="caution">
    <text evidence="1">The sequence shown here is derived from an EMBL/GenBank/DDBJ whole genome shotgun (WGS) entry which is preliminary data.</text>
</comment>